<evidence type="ECO:0000313" key="7">
    <source>
        <dbReference type="Proteomes" id="UP000036681"/>
    </source>
</evidence>
<evidence type="ECO:0000256" key="4">
    <source>
        <dbReference type="ARBA" id="ARBA00022989"/>
    </source>
</evidence>
<evidence type="ECO:0000256" key="6">
    <source>
        <dbReference type="SAM" id="Phobius"/>
    </source>
</evidence>
<keyword evidence="5 6" id="KW-0472">Membrane</keyword>
<feature type="transmembrane region" description="Helical" evidence="6">
    <location>
        <begin position="74"/>
        <end position="96"/>
    </location>
</feature>
<feature type="transmembrane region" description="Helical" evidence="6">
    <location>
        <begin position="49"/>
        <end position="68"/>
    </location>
</feature>
<keyword evidence="3 6" id="KW-0812">Transmembrane</keyword>
<dbReference type="Pfam" id="PF07857">
    <property type="entry name" value="TMEM144"/>
    <property type="match status" value="1"/>
</dbReference>
<keyword evidence="7" id="KW-1185">Reference proteome</keyword>
<reference evidence="8" key="1">
    <citation type="submission" date="2017-02" db="UniProtKB">
        <authorList>
            <consortium name="WormBaseParasite"/>
        </authorList>
    </citation>
    <scope>IDENTIFICATION</scope>
</reference>
<comment type="similarity">
    <text evidence="2">Belongs to the TMEM144 family.</text>
</comment>
<dbReference type="WBParaSite" id="ALUE_0001992601-mRNA-1">
    <property type="protein sequence ID" value="ALUE_0001992601-mRNA-1"/>
    <property type="gene ID" value="ALUE_0001992601"/>
</dbReference>
<dbReference type="GO" id="GO:0016020">
    <property type="term" value="C:membrane"/>
    <property type="evidence" value="ECO:0007669"/>
    <property type="project" value="UniProtKB-SubCell"/>
</dbReference>
<evidence type="ECO:0000256" key="1">
    <source>
        <dbReference type="ARBA" id="ARBA00004141"/>
    </source>
</evidence>
<keyword evidence="4 6" id="KW-1133">Transmembrane helix</keyword>
<feature type="transmembrane region" description="Helical" evidence="6">
    <location>
        <begin position="136"/>
        <end position="155"/>
    </location>
</feature>
<dbReference type="AlphaFoldDB" id="A0A0M3IME8"/>
<evidence type="ECO:0000256" key="2">
    <source>
        <dbReference type="ARBA" id="ARBA00005731"/>
    </source>
</evidence>
<sequence length="174" mass="18503">MSAEEVVTLVAPAAEKSVITGLIACGVASVFFGSMFVPIKRFDAGDGLYVQWLMSIAILVISFCTWLWEGLPQFYPLAMLGGMLWCLGNATAVPIIRRLGMALGILIWNTTNCLSGWAGGNFGLFGMKARPAANPLLNYVGLACVIVGGVLFSQVKGNAPAEPENKDVALVRYA</sequence>
<dbReference type="Proteomes" id="UP000036681">
    <property type="component" value="Unplaced"/>
</dbReference>
<organism evidence="7 8">
    <name type="scientific">Ascaris lumbricoides</name>
    <name type="common">Giant roundworm</name>
    <dbReference type="NCBI Taxonomy" id="6252"/>
    <lineage>
        <taxon>Eukaryota</taxon>
        <taxon>Metazoa</taxon>
        <taxon>Ecdysozoa</taxon>
        <taxon>Nematoda</taxon>
        <taxon>Chromadorea</taxon>
        <taxon>Rhabditida</taxon>
        <taxon>Spirurina</taxon>
        <taxon>Ascaridomorpha</taxon>
        <taxon>Ascaridoidea</taxon>
        <taxon>Ascarididae</taxon>
        <taxon>Ascaris</taxon>
    </lineage>
</organism>
<evidence type="ECO:0000256" key="5">
    <source>
        <dbReference type="ARBA" id="ARBA00023136"/>
    </source>
</evidence>
<dbReference type="GO" id="GO:0015144">
    <property type="term" value="F:carbohydrate transmembrane transporter activity"/>
    <property type="evidence" value="ECO:0007669"/>
    <property type="project" value="InterPro"/>
</dbReference>
<proteinExistence type="inferred from homology"/>
<protein>
    <submittedName>
        <fullName evidence="8">MFS domain-containing protein</fullName>
    </submittedName>
</protein>
<name>A0A0M3IME8_ASCLU</name>
<comment type="subcellular location">
    <subcellularLocation>
        <location evidence="1">Membrane</location>
        <topology evidence="1">Multi-pass membrane protein</topology>
    </subcellularLocation>
</comment>
<dbReference type="PANTHER" id="PTHR16119">
    <property type="entry name" value="TRANSMEMBRANE PROTEIN 144"/>
    <property type="match status" value="1"/>
</dbReference>
<accession>A0A0M3IME8</accession>
<dbReference type="InterPro" id="IPR012435">
    <property type="entry name" value="TMEM144"/>
</dbReference>
<evidence type="ECO:0000313" key="8">
    <source>
        <dbReference type="WBParaSite" id="ALUE_0001992601-mRNA-1"/>
    </source>
</evidence>
<evidence type="ECO:0000256" key="3">
    <source>
        <dbReference type="ARBA" id="ARBA00022692"/>
    </source>
</evidence>
<dbReference type="InterPro" id="IPR010651">
    <property type="entry name" value="Sugar_transport"/>
</dbReference>
<dbReference type="PANTHER" id="PTHR16119:SF15">
    <property type="entry name" value="TRANSMEMBRANE PROTEIN 144 HOMOLOG"/>
    <property type="match status" value="1"/>
</dbReference>
<feature type="transmembrane region" description="Helical" evidence="6">
    <location>
        <begin position="18"/>
        <end position="37"/>
    </location>
</feature>